<gene>
    <name evidence="4" type="ORF">ABS642_11975</name>
</gene>
<evidence type="ECO:0000256" key="1">
    <source>
        <dbReference type="ARBA" id="ARBA00023125"/>
    </source>
</evidence>
<evidence type="ECO:0000259" key="3">
    <source>
        <dbReference type="PROSITE" id="PS50977"/>
    </source>
</evidence>
<dbReference type="PROSITE" id="PS50977">
    <property type="entry name" value="HTH_TETR_2"/>
    <property type="match status" value="1"/>
</dbReference>
<evidence type="ECO:0000256" key="2">
    <source>
        <dbReference type="PROSITE-ProRule" id="PRU00335"/>
    </source>
</evidence>
<proteinExistence type="predicted"/>
<dbReference type="RefSeq" id="WP_282214798.1">
    <property type="nucleotide sequence ID" value="NZ_CP158357.1"/>
</dbReference>
<dbReference type="InterPro" id="IPR050109">
    <property type="entry name" value="HTH-type_TetR-like_transc_reg"/>
</dbReference>
<dbReference type="Pfam" id="PF00440">
    <property type="entry name" value="TetR_N"/>
    <property type="match status" value="1"/>
</dbReference>
<dbReference type="InterPro" id="IPR001647">
    <property type="entry name" value="HTH_TetR"/>
</dbReference>
<dbReference type="AlphaFoldDB" id="A0AAU7VRD5"/>
<keyword evidence="1 2" id="KW-0238">DNA-binding</keyword>
<name>A0AAU7VRD5_9MICO</name>
<dbReference type="InterPro" id="IPR009057">
    <property type="entry name" value="Homeodomain-like_sf"/>
</dbReference>
<sequence length="199" mass="21576">MGESTRRRRDPEARRREIVTAAAELIVEVGADGVTHRMVAARAGVPLGATTQYFDTLDDLRSAALRALADEVDARLDGVRIALAQRGVSPAVIADLITEGLDDARAVKADRAVVTAAIHDPRLRKLARHLSEQLVSFLEPAYGYDRATAAMIFIDGVMWSTQIRETTLDRAFIETVLTQLLGMPETDTTPGRTAASSAH</sequence>
<dbReference type="EMBL" id="CP158357">
    <property type="protein sequence ID" value="XBX76630.1"/>
    <property type="molecule type" value="Genomic_DNA"/>
</dbReference>
<reference evidence="4" key="1">
    <citation type="submission" date="2024-06" db="EMBL/GenBank/DDBJ databases">
        <title>Draft genome sequence of Microbacterium sp. strain A8/3-1, isolated from Oxytropis tragacanthoides Fisch. ex DC. Root nodules in the Altai region of Russia.</title>
        <authorList>
            <person name="Sazanova A."/>
            <person name="Guro P."/>
            <person name="Kuznetsova I."/>
            <person name="Belimov A."/>
            <person name="Safronova V."/>
        </authorList>
    </citation>
    <scope>NUCLEOTIDE SEQUENCE</scope>
    <source>
        <strain evidence="4">A8/3-1</strain>
    </source>
</reference>
<dbReference type="PANTHER" id="PTHR30055:SF231">
    <property type="entry name" value="TRANSCRIPTIONAL REGULATORY PROTEIN (PROBABLY DEOR-FAMILY)-RELATED"/>
    <property type="match status" value="1"/>
</dbReference>
<feature type="domain" description="HTH tetR-type" evidence="3">
    <location>
        <begin position="12"/>
        <end position="72"/>
    </location>
</feature>
<organism evidence="4">
    <name type="scientific">Microbacterium sp. A8/3-1</name>
    <dbReference type="NCBI Taxonomy" id="3160749"/>
    <lineage>
        <taxon>Bacteria</taxon>
        <taxon>Bacillati</taxon>
        <taxon>Actinomycetota</taxon>
        <taxon>Actinomycetes</taxon>
        <taxon>Micrococcales</taxon>
        <taxon>Microbacteriaceae</taxon>
        <taxon>Microbacterium</taxon>
    </lineage>
</organism>
<accession>A0AAU7VRD5</accession>
<feature type="DNA-binding region" description="H-T-H motif" evidence="2">
    <location>
        <begin position="35"/>
        <end position="54"/>
    </location>
</feature>
<protein>
    <submittedName>
        <fullName evidence="4">TetR family transcriptional regulator</fullName>
    </submittedName>
</protein>
<dbReference type="Gene3D" id="1.10.357.10">
    <property type="entry name" value="Tetracycline Repressor, domain 2"/>
    <property type="match status" value="1"/>
</dbReference>
<dbReference type="GO" id="GO:0003700">
    <property type="term" value="F:DNA-binding transcription factor activity"/>
    <property type="evidence" value="ECO:0007669"/>
    <property type="project" value="TreeGrafter"/>
</dbReference>
<evidence type="ECO:0000313" key="4">
    <source>
        <dbReference type="EMBL" id="XBX76630.1"/>
    </source>
</evidence>
<dbReference type="SUPFAM" id="SSF46689">
    <property type="entry name" value="Homeodomain-like"/>
    <property type="match status" value="1"/>
</dbReference>
<dbReference type="GO" id="GO:0000976">
    <property type="term" value="F:transcription cis-regulatory region binding"/>
    <property type="evidence" value="ECO:0007669"/>
    <property type="project" value="TreeGrafter"/>
</dbReference>
<dbReference type="PANTHER" id="PTHR30055">
    <property type="entry name" value="HTH-TYPE TRANSCRIPTIONAL REGULATOR RUTR"/>
    <property type="match status" value="1"/>
</dbReference>